<dbReference type="AlphaFoldDB" id="K9E854"/>
<dbReference type="EMBL" id="AGXA01000021">
    <property type="protein sequence ID" value="EKU93364.1"/>
    <property type="molecule type" value="Genomic_DNA"/>
</dbReference>
<dbReference type="Pfam" id="PF06199">
    <property type="entry name" value="Phage_tail_2"/>
    <property type="match status" value="1"/>
</dbReference>
<evidence type="ECO:0000313" key="2">
    <source>
        <dbReference type="EMBL" id="EKU93364.1"/>
    </source>
</evidence>
<comment type="caution">
    <text evidence="2">The sequence shown here is derived from an EMBL/GenBank/DDBJ whole genome shotgun (WGS) entry which is preliminary data.</text>
</comment>
<feature type="region of interest" description="Disordered" evidence="1">
    <location>
        <begin position="156"/>
        <end position="185"/>
    </location>
</feature>
<proteinExistence type="predicted"/>
<accession>K9E854</accession>
<gene>
    <name evidence="2" type="ORF">HMPREF9698_01112</name>
</gene>
<evidence type="ECO:0000256" key="1">
    <source>
        <dbReference type="SAM" id="MobiDB-lite"/>
    </source>
</evidence>
<sequence length="185" mass="21030">MDQLISGKNVLVFLRPYKNRDEEDGTRIRFQSEVSLSEETDVEGTATTDGIFNTVSDGESTIEFNSLAYISDKETTESWHQLKRYRRNQEYMEAWIVYNVGEYQRAEYATGYLNSFELSADAEGQVELSYSFTIDGNPIEGVESLTQEQLQLVNSDREYRSVVGNETDTSDGQNDETDIPTIPGQ</sequence>
<dbReference type="PRINTS" id="PR01998">
    <property type="entry name" value="MTP2STAPHYLO"/>
</dbReference>
<reference evidence="2 3" key="1">
    <citation type="submission" date="2012-09" db="EMBL/GenBank/DDBJ databases">
        <title>The Genome Sequence of Alloiococcus otitis ATCC 51267.</title>
        <authorList>
            <consortium name="The Broad Institute Genome Sequencing Platform"/>
            <person name="Earl A."/>
            <person name="Ward D."/>
            <person name="Feldgarden M."/>
            <person name="Gevers D."/>
            <person name="Huys G."/>
            <person name="Walker B."/>
            <person name="Young S.K."/>
            <person name="Zeng Q."/>
            <person name="Gargeya S."/>
            <person name="Fitzgerald M."/>
            <person name="Haas B."/>
            <person name="Abouelleil A."/>
            <person name="Alvarado L."/>
            <person name="Arachchi H.M."/>
            <person name="Berlin A.M."/>
            <person name="Chapman S.B."/>
            <person name="Goldberg J."/>
            <person name="Griggs A."/>
            <person name="Gujja S."/>
            <person name="Hansen M."/>
            <person name="Howarth C."/>
            <person name="Imamovic A."/>
            <person name="Larimer J."/>
            <person name="McCowen C."/>
            <person name="Montmayeur A."/>
            <person name="Murphy C."/>
            <person name="Neiman D."/>
            <person name="Pearson M."/>
            <person name="Priest M."/>
            <person name="Roberts A."/>
            <person name="Saif S."/>
            <person name="Shea T."/>
            <person name="Sisk P."/>
            <person name="Sykes S."/>
            <person name="Wortman J."/>
            <person name="Nusbaum C."/>
            <person name="Birren B."/>
        </authorList>
    </citation>
    <scope>NUCLEOTIDE SEQUENCE [LARGE SCALE GENOMIC DNA]</scope>
    <source>
        <strain evidence="2 3">ATCC 51267</strain>
    </source>
</reference>
<dbReference type="InterPro" id="IPR022345">
    <property type="entry name" value="Phage_69_Orf23_MTP"/>
</dbReference>
<protein>
    <submittedName>
        <fullName evidence="2">TP901-1 family phage major tail protein</fullName>
    </submittedName>
</protein>
<name>K9E854_9LACT</name>
<evidence type="ECO:0000313" key="3">
    <source>
        <dbReference type="Proteomes" id="UP000009875"/>
    </source>
</evidence>
<dbReference type="eggNOG" id="ENOG503455M">
    <property type="taxonomic scope" value="Bacteria"/>
</dbReference>
<keyword evidence="3" id="KW-1185">Reference proteome</keyword>
<dbReference type="HOGENOM" id="CLU_1458403_0_0_9"/>
<dbReference type="InterPro" id="IPR011855">
    <property type="entry name" value="Phgtail_TP901_1"/>
</dbReference>
<dbReference type="STRING" id="883081.HMPREF9698_01112"/>
<dbReference type="RefSeq" id="WP_003778207.1">
    <property type="nucleotide sequence ID" value="NZ_JH992959.1"/>
</dbReference>
<dbReference type="Proteomes" id="UP000009875">
    <property type="component" value="Unassembled WGS sequence"/>
</dbReference>
<dbReference type="PRINTS" id="PR01997">
    <property type="entry name" value="MTP2FAMILY"/>
</dbReference>
<organism evidence="2 3">
    <name type="scientific">Alloiococcus otitis ATCC 51267</name>
    <dbReference type="NCBI Taxonomy" id="883081"/>
    <lineage>
        <taxon>Bacteria</taxon>
        <taxon>Bacillati</taxon>
        <taxon>Bacillota</taxon>
        <taxon>Bacilli</taxon>
        <taxon>Lactobacillales</taxon>
        <taxon>Carnobacteriaceae</taxon>
        <taxon>Alloiococcus</taxon>
    </lineage>
</organism>